<evidence type="ECO:0000256" key="1">
    <source>
        <dbReference type="ARBA" id="ARBA00022723"/>
    </source>
</evidence>
<evidence type="ECO:0000259" key="2">
    <source>
        <dbReference type="PROSITE" id="PS51819"/>
    </source>
</evidence>
<dbReference type="PANTHER" id="PTHR43048">
    <property type="entry name" value="METHYLMALONYL-COA EPIMERASE"/>
    <property type="match status" value="1"/>
</dbReference>
<dbReference type="EMBL" id="CP091430">
    <property type="protein sequence ID" value="UVI31472.1"/>
    <property type="molecule type" value="Genomic_DNA"/>
</dbReference>
<evidence type="ECO:0000313" key="4">
    <source>
        <dbReference type="Proteomes" id="UP001057877"/>
    </source>
</evidence>
<dbReference type="Proteomes" id="UP001057877">
    <property type="component" value="Chromosome"/>
</dbReference>
<organism evidence="3 4">
    <name type="scientific">Paenibacillus spongiae</name>
    <dbReference type="NCBI Taxonomy" id="2909671"/>
    <lineage>
        <taxon>Bacteria</taxon>
        <taxon>Bacillati</taxon>
        <taxon>Bacillota</taxon>
        <taxon>Bacilli</taxon>
        <taxon>Bacillales</taxon>
        <taxon>Paenibacillaceae</taxon>
        <taxon>Paenibacillus</taxon>
    </lineage>
</organism>
<dbReference type="Pfam" id="PF00903">
    <property type="entry name" value="Glyoxalase"/>
    <property type="match status" value="1"/>
</dbReference>
<reference evidence="3" key="1">
    <citation type="submission" date="2022-01" db="EMBL/GenBank/DDBJ databases">
        <title>Paenibacillus spongiae sp. nov., isolated from marine sponge.</title>
        <authorList>
            <person name="Li Z."/>
            <person name="Zhang M."/>
        </authorList>
    </citation>
    <scope>NUCLEOTIDE SEQUENCE</scope>
    <source>
        <strain evidence="3">PHS-Z3</strain>
    </source>
</reference>
<dbReference type="SUPFAM" id="SSF54593">
    <property type="entry name" value="Glyoxalase/Bleomycin resistance protein/Dihydroxybiphenyl dioxygenase"/>
    <property type="match status" value="1"/>
</dbReference>
<evidence type="ECO:0000313" key="3">
    <source>
        <dbReference type="EMBL" id="UVI31472.1"/>
    </source>
</evidence>
<dbReference type="PANTHER" id="PTHR43048:SF3">
    <property type="entry name" value="METHYLMALONYL-COA EPIMERASE, MITOCHONDRIAL"/>
    <property type="match status" value="1"/>
</dbReference>
<sequence length="132" mass="14842">MAVRKLEHVGIMVKNIENSIAFYTEVVGLTHLYTMTHTNGVIRLAFLTGTDGQETEIELIEGFDGELAQEGICHHLAFTVDDVEEEFARIKGLPNVELKETEITTLPNGARYFFFYGPDGEFLEMFQPAPSK</sequence>
<keyword evidence="4" id="KW-1185">Reference proteome</keyword>
<feature type="domain" description="VOC" evidence="2">
    <location>
        <begin position="5"/>
        <end position="128"/>
    </location>
</feature>
<dbReference type="InterPro" id="IPR029068">
    <property type="entry name" value="Glyas_Bleomycin-R_OHBP_Dase"/>
</dbReference>
<dbReference type="CDD" id="cd06587">
    <property type="entry name" value="VOC"/>
    <property type="match status" value="1"/>
</dbReference>
<gene>
    <name evidence="3" type="ORF">L1F29_06530</name>
</gene>
<dbReference type="RefSeq" id="WP_258387534.1">
    <property type="nucleotide sequence ID" value="NZ_CP091430.1"/>
</dbReference>
<dbReference type="PROSITE" id="PS51819">
    <property type="entry name" value="VOC"/>
    <property type="match status" value="1"/>
</dbReference>
<name>A0ABY5SC10_9BACL</name>
<protein>
    <submittedName>
        <fullName evidence="3">VOC family protein</fullName>
    </submittedName>
</protein>
<keyword evidence="1" id="KW-0479">Metal-binding</keyword>
<accession>A0ABY5SC10</accession>
<dbReference type="InterPro" id="IPR051785">
    <property type="entry name" value="MMCE/EMCE_epimerase"/>
</dbReference>
<dbReference type="InterPro" id="IPR037523">
    <property type="entry name" value="VOC_core"/>
</dbReference>
<dbReference type="Gene3D" id="3.10.180.10">
    <property type="entry name" value="2,3-Dihydroxybiphenyl 1,2-Dioxygenase, domain 1"/>
    <property type="match status" value="1"/>
</dbReference>
<proteinExistence type="predicted"/>
<dbReference type="InterPro" id="IPR004360">
    <property type="entry name" value="Glyas_Fos-R_dOase_dom"/>
</dbReference>